<feature type="transmembrane region" description="Helical" evidence="1">
    <location>
        <begin position="6"/>
        <end position="22"/>
    </location>
</feature>
<dbReference type="OrthoDB" id="1166582at2759"/>
<reference evidence="3" key="1">
    <citation type="submission" date="2020-03" db="EMBL/GenBank/DDBJ databases">
        <title>A high-quality chromosome-level genome assembly of a woody plant with both climbing and erect habits, Rhamnella rubrinervis.</title>
        <authorList>
            <person name="Lu Z."/>
            <person name="Yang Y."/>
            <person name="Zhu X."/>
            <person name="Sun Y."/>
        </authorList>
    </citation>
    <scope>NUCLEOTIDE SEQUENCE</scope>
    <source>
        <strain evidence="3">BYM</strain>
        <tissue evidence="3">Leaf</tissue>
    </source>
</reference>
<name>A0A8K0E2P9_9ROSA</name>
<dbReference type="InterPro" id="IPR008808">
    <property type="entry name" value="Powdery_mildew-R_dom"/>
</dbReference>
<organism evidence="3 4">
    <name type="scientific">Rhamnella rubrinervis</name>
    <dbReference type="NCBI Taxonomy" id="2594499"/>
    <lineage>
        <taxon>Eukaryota</taxon>
        <taxon>Viridiplantae</taxon>
        <taxon>Streptophyta</taxon>
        <taxon>Embryophyta</taxon>
        <taxon>Tracheophyta</taxon>
        <taxon>Spermatophyta</taxon>
        <taxon>Magnoliopsida</taxon>
        <taxon>eudicotyledons</taxon>
        <taxon>Gunneridae</taxon>
        <taxon>Pentapetalae</taxon>
        <taxon>rosids</taxon>
        <taxon>fabids</taxon>
        <taxon>Rosales</taxon>
        <taxon>Rhamnaceae</taxon>
        <taxon>rhamnoid group</taxon>
        <taxon>Rhamneae</taxon>
        <taxon>Rhamnella</taxon>
    </lineage>
</organism>
<evidence type="ECO:0000259" key="2">
    <source>
        <dbReference type="PROSITE" id="PS51153"/>
    </source>
</evidence>
<keyword evidence="1" id="KW-0812">Transmembrane</keyword>
<dbReference type="Pfam" id="PF05659">
    <property type="entry name" value="RPW8"/>
    <property type="match status" value="1"/>
</dbReference>
<keyword evidence="1" id="KW-1133">Transmembrane helix</keyword>
<protein>
    <recommendedName>
        <fullName evidence="2">RPW8 domain-containing protein</fullName>
    </recommendedName>
</protein>
<evidence type="ECO:0000256" key="1">
    <source>
        <dbReference type="SAM" id="Phobius"/>
    </source>
</evidence>
<comment type="caution">
    <text evidence="3">The sequence shown here is derived from an EMBL/GenBank/DDBJ whole genome shotgun (WGS) entry which is preliminary data.</text>
</comment>
<feature type="domain" description="RPW8" evidence="2">
    <location>
        <begin position="1"/>
        <end position="151"/>
    </location>
</feature>
<evidence type="ECO:0000313" key="4">
    <source>
        <dbReference type="Proteomes" id="UP000796880"/>
    </source>
</evidence>
<evidence type="ECO:0000313" key="3">
    <source>
        <dbReference type="EMBL" id="KAF3438903.1"/>
    </source>
</evidence>
<dbReference type="Proteomes" id="UP000796880">
    <property type="component" value="Unassembled WGS sequence"/>
</dbReference>
<proteinExistence type="predicted"/>
<gene>
    <name evidence="3" type="ORF">FNV43_RR17178</name>
</gene>
<accession>A0A8K0E2P9</accession>
<dbReference type="PROSITE" id="PS51153">
    <property type="entry name" value="RPW8"/>
    <property type="match status" value="1"/>
</dbReference>
<dbReference type="EMBL" id="VOIH02000008">
    <property type="protein sequence ID" value="KAF3438903.1"/>
    <property type="molecule type" value="Genomic_DNA"/>
</dbReference>
<keyword evidence="1" id="KW-0472">Membrane</keyword>
<keyword evidence="4" id="KW-1185">Reference proteome</keyword>
<dbReference type="AlphaFoldDB" id="A0A8K0E2P9"/>
<sequence length="170" mass="19178">MAGEFIGGAAIGVAFGLLFEEVKQMKDKAKMFKSSLNDLHLTLQALEHPIIEIQQYNMVLHLPPGETTNFELEMKNGKDLLLKCNDIHRFNIGKKSRYMDKLGKLDGTLNRLIKILDVQAARDTKKNLMLTTEIFLLAIRGHKLLGFLDGSLPCPKLDPIDPRSLDDVKY</sequence>